<dbReference type="InterPro" id="IPR037493">
    <property type="entry name" value="ExoIII-like"/>
</dbReference>
<dbReference type="Pfam" id="PF03372">
    <property type="entry name" value="Exo_endo_phos"/>
    <property type="match status" value="1"/>
</dbReference>
<name>A0A183G8H8_HELPZ</name>
<evidence type="ECO:0000259" key="1">
    <source>
        <dbReference type="Pfam" id="PF03372"/>
    </source>
</evidence>
<dbReference type="PANTHER" id="PTHR43250:SF2">
    <property type="entry name" value="EXODEOXYRIBONUCLEASE III"/>
    <property type="match status" value="1"/>
</dbReference>
<evidence type="ECO:0000313" key="4">
    <source>
        <dbReference type="WBParaSite" id="HPBE_0001817601-mRNA-1"/>
    </source>
</evidence>
<dbReference type="PANTHER" id="PTHR43250">
    <property type="entry name" value="EXODEOXYRIBONUCLEASE III"/>
    <property type="match status" value="1"/>
</dbReference>
<dbReference type="WBParaSite" id="HPBE_0001817601-mRNA-1">
    <property type="protein sequence ID" value="HPBE_0001817601-mRNA-1"/>
    <property type="gene ID" value="HPBE_0001817601"/>
</dbReference>
<dbReference type="GO" id="GO:0006281">
    <property type="term" value="P:DNA repair"/>
    <property type="evidence" value="ECO:0007669"/>
    <property type="project" value="InterPro"/>
</dbReference>
<keyword evidence="3" id="KW-1185">Reference proteome</keyword>
<dbReference type="Proteomes" id="UP000050761">
    <property type="component" value="Unassembled WGS sequence"/>
</dbReference>
<dbReference type="InterPro" id="IPR005135">
    <property type="entry name" value="Endo/exonuclease/phosphatase"/>
</dbReference>
<dbReference type="InterPro" id="IPR036691">
    <property type="entry name" value="Endo/exonu/phosph_ase_sf"/>
</dbReference>
<evidence type="ECO:0000313" key="2">
    <source>
        <dbReference type="EMBL" id="VDP10808.1"/>
    </source>
</evidence>
<dbReference type="AlphaFoldDB" id="A0A183G8H8"/>
<dbReference type="CDD" id="cd09076">
    <property type="entry name" value="L1-EN"/>
    <property type="match status" value="1"/>
</dbReference>
<dbReference type="SUPFAM" id="SSF56219">
    <property type="entry name" value="DNase I-like"/>
    <property type="match status" value="1"/>
</dbReference>
<organism evidence="3 4">
    <name type="scientific">Heligmosomoides polygyrus</name>
    <name type="common">Parasitic roundworm</name>
    <dbReference type="NCBI Taxonomy" id="6339"/>
    <lineage>
        <taxon>Eukaryota</taxon>
        <taxon>Metazoa</taxon>
        <taxon>Ecdysozoa</taxon>
        <taxon>Nematoda</taxon>
        <taxon>Chromadorea</taxon>
        <taxon>Rhabditida</taxon>
        <taxon>Rhabditina</taxon>
        <taxon>Rhabditomorpha</taxon>
        <taxon>Strongyloidea</taxon>
        <taxon>Heligmosomidae</taxon>
        <taxon>Heligmosomoides</taxon>
    </lineage>
</organism>
<dbReference type="GO" id="GO:0008311">
    <property type="term" value="F:double-stranded DNA 3'-5' DNA exonuclease activity"/>
    <property type="evidence" value="ECO:0007669"/>
    <property type="project" value="InterPro"/>
</dbReference>
<evidence type="ECO:0000313" key="3">
    <source>
        <dbReference type="Proteomes" id="UP000050761"/>
    </source>
</evidence>
<dbReference type="OrthoDB" id="5836246at2759"/>
<proteinExistence type="predicted"/>
<gene>
    <name evidence="2" type="ORF">HPBE_LOCUS18175</name>
</gene>
<reference evidence="2 3" key="1">
    <citation type="submission" date="2018-11" db="EMBL/GenBank/DDBJ databases">
        <authorList>
            <consortium name="Pathogen Informatics"/>
        </authorList>
    </citation>
    <scope>NUCLEOTIDE SEQUENCE [LARGE SCALE GENOMIC DNA]</scope>
</reference>
<dbReference type="EMBL" id="UZAH01030513">
    <property type="protein sequence ID" value="VDP10808.1"/>
    <property type="molecule type" value="Genomic_DNA"/>
</dbReference>
<feature type="domain" description="Endonuclease/exonuclease/phosphatase" evidence="1">
    <location>
        <begin position="20"/>
        <end position="160"/>
    </location>
</feature>
<protein>
    <submittedName>
        <fullName evidence="4">Endo/exonuclease/phosphatase domain-containing protein</fullName>
    </submittedName>
</protein>
<accession>A0A3P8BMJ1</accession>
<reference evidence="4" key="2">
    <citation type="submission" date="2019-09" db="UniProtKB">
        <authorList>
            <consortium name="WormBaseParasite"/>
        </authorList>
    </citation>
    <scope>IDENTIFICATION</scope>
</reference>
<accession>A0A183G8H8</accession>
<sequence length="175" mass="19464">MRGLPRAERPRLKTLVRLGTLNVGTLTGRSREVADLMKRRRIQVLCLQETRWKGAKAREIGEGVKLYYNGEDTKRNGVGIAVAESLKDSVAAVQRINDVMSLRLDTKEGYWTIMSVYAPQTGCSEHDKDDFYLSLEEAIRSVPEDDYLSIAGDMNGHVGSGRRGVEGFMEVKGSA</sequence>
<dbReference type="Gene3D" id="3.60.10.10">
    <property type="entry name" value="Endonuclease/exonuclease/phosphatase"/>
    <property type="match status" value="1"/>
</dbReference>